<evidence type="ECO:0000256" key="2">
    <source>
        <dbReference type="ARBA" id="ARBA00005169"/>
    </source>
</evidence>
<feature type="domain" description="Phosphoribosyl-AMP cyclohydrolase" evidence="7">
    <location>
        <begin position="23"/>
        <end position="57"/>
    </location>
</feature>
<keyword evidence="5 8" id="KW-0378">Hydrolase</keyword>
<dbReference type="AlphaFoldDB" id="T1BZ45"/>
<dbReference type="Pfam" id="PF01502">
    <property type="entry name" value="PRA-CH"/>
    <property type="match status" value="1"/>
</dbReference>
<organism evidence="8">
    <name type="scientific">mine drainage metagenome</name>
    <dbReference type="NCBI Taxonomy" id="410659"/>
    <lineage>
        <taxon>unclassified sequences</taxon>
        <taxon>metagenomes</taxon>
        <taxon>ecological metagenomes</taxon>
    </lineage>
</organism>
<keyword evidence="6" id="KW-0368">Histidine biosynthesis</keyword>
<feature type="non-terminal residue" evidence="8">
    <location>
        <position position="57"/>
    </location>
</feature>
<proteinExistence type="predicted"/>
<evidence type="ECO:0000256" key="3">
    <source>
        <dbReference type="ARBA" id="ARBA00012721"/>
    </source>
</evidence>
<evidence type="ECO:0000313" key="8">
    <source>
        <dbReference type="EMBL" id="EQD78536.1"/>
    </source>
</evidence>
<sequence length="57" mass="6496">MRFDAQGLVVAVAQDAVSGTVLMVAYMDRIALERTLETGQAHFWSRSRQRLWRKGES</sequence>
<dbReference type="UniPathway" id="UPA00031">
    <property type="reaction ID" value="UER00008"/>
</dbReference>
<keyword evidence="4" id="KW-0028">Amino-acid biosynthesis</keyword>
<evidence type="ECO:0000256" key="1">
    <source>
        <dbReference type="ARBA" id="ARBA00000024"/>
    </source>
</evidence>
<comment type="catalytic activity">
    <reaction evidence="1">
        <text>1-(5-phospho-beta-D-ribosyl)-5'-AMP + H2O = 1-(5-phospho-beta-D-ribosyl)-5-[(5-phospho-beta-D-ribosylamino)methylideneamino]imidazole-4-carboxamide</text>
        <dbReference type="Rhea" id="RHEA:20049"/>
        <dbReference type="ChEBI" id="CHEBI:15377"/>
        <dbReference type="ChEBI" id="CHEBI:58435"/>
        <dbReference type="ChEBI" id="CHEBI:59457"/>
        <dbReference type="EC" id="3.5.4.19"/>
    </reaction>
</comment>
<comment type="pathway">
    <text evidence="2">Amino-acid biosynthesis; L-histidine biosynthesis; L-histidine from 5-phospho-alpha-D-ribose 1-diphosphate: step 3/9.</text>
</comment>
<protein>
    <recommendedName>
        <fullName evidence="3">phosphoribosyl-AMP cyclohydrolase</fullName>
        <ecNumber evidence="3">3.5.4.19</ecNumber>
    </recommendedName>
</protein>
<name>T1BZ45_9ZZZZ</name>
<evidence type="ECO:0000259" key="7">
    <source>
        <dbReference type="Pfam" id="PF01502"/>
    </source>
</evidence>
<evidence type="ECO:0000256" key="5">
    <source>
        <dbReference type="ARBA" id="ARBA00022801"/>
    </source>
</evidence>
<dbReference type="GO" id="GO:0000105">
    <property type="term" value="P:L-histidine biosynthetic process"/>
    <property type="evidence" value="ECO:0007669"/>
    <property type="project" value="UniProtKB-UniPathway"/>
</dbReference>
<dbReference type="EMBL" id="AUZY01000499">
    <property type="protein sequence ID" value="EQD78536.1"/>
    <property type="molecule type" value="Genomic_DNA"/>
</dbReference>
<reference evidence="8" key="1">
    <citation type="submission" date="2013-08" db="EMBL/GenBank/DDBJ databases">
        <authorList>
            <person name="Mendez C."/>
            <person name="Richter M."/>
            <person name="Ferrer M."/>
            <person name="Sanchez J."/>
        </authorList>
    </citation>
    <scope>NUCLEOTIDE SEQUENCE</scope>
</reference>
<dbReference type="SUPFAM" id="SSF141734">
    <property type="entry name" value="HisI-like"/>
    <property type="match status" value="1"/>
</dbReference>
<dbReference type="EC" id="3.5.4.19" evidence="3"/>
<comment type="caution">
    <text evidence="8">The sequence shown here is derived from an EMBL/GenBank/DDBJ whole genome shotgun (WGS) entry which is preliminary data.</text>
</comment>
<gene>
    <name evidence="8" type="ORF">B1B_00670</name>
</gene>
<accession>T1BZ45</accession>
<reference evidence="8" key="2">
    <citation type="journal article" date="2014" name="ISME J.">
        <title>Microbial stratification in low pH oxic and suboxic macroscopic growths along an acid mine drainage.</title>
        <authorList>
            <person name="Mendez-Garcia C."/>
            <person name="Mesa V."/>
            <person name="Sprenger R.R."/>
            <person name="Richter M."/>
            <person name="Diez M.S."/>
            <person name="Solano J."/>
            <person name="Bargiela R."/>
            <person name="Golyshina O.V."/>
            <person name="Manteca A."/>
            <person name="Ramos J.L."/>
            <person name="Gallego J.R."/>
            <person name="Llorente I."/>
            <person name="Martins Dos Santos V.A."/>
            <person name="Jensen O.N."/>
            <person name="Pelaez A.I."/>
            <person name="Sanchez J."/>
            <person name="Ferrer M."/>
        </authorList>
    </citation>
    <scope>NUCLEOTIDE SEQUENCE</scope>
</reference>
<dbReference type="Gene3D" id="3.10.20.810">
    <property type="entry name" value="Phosphoribosyl-AMP cyclohydrolase"/>
    <property type="match status" value="1"/>
</dbReference>
<evidence type="ECO:0000256" key="4">
    <source>
        <dbReference type="ARBA" id="ARBA00022605"/>
    </source>
</evidence>
<dbReference type="PANTHER" id="PTHR42945">
    <property type="entry name" value="HISTIDINE BIOSYNTHESIS BIFUNCTIONAL PROTEIN"/>
    <property type="match status" value="1"/>
</dbReference>
<evidence type="ECO:0000256" key="6">
    <source>
        <dbReference type="ARBA" id="ARBA00023102"/>
    </source>
</evidence>
<dbReference type="PANTHER" id="PTHR42945:SF1">
    <property type="entry name" value="HISTIDINE BIOSYNTHESIS BIFUNCTIONAL PROTEIN HIS7"/>
    <property type="match status" value="1"/>
</dbReference>
<dbReference type="InterPro" id="IPR002496">
    <property type="entry name" value="PRib_AMP_CycHydrolase_dom"/>
</dbReference>
<dbReference type="GO" id="GO:0004635">
    <property type="term" value="F:phosphoribosyl-AMP cyclohydrolase activity"/>
    <property type="evidence" value="ECO:0007669"/>
    <property type="project" value="UniProtKB-EC"/>
</dbReference>
<dbReference type="InterPro" id="IPR038019">
    <property type="entry name" value="PRib_AMP_CycHydrolase_sf"/>
</dbReference>